<dbReference type="InParanoid" id="A0A177BZY0"/>
<dbReference type="STRING" id="1460663.A0A177BZY0"/>
<proteinExistence type="predicted"/>
<feature type="domain" description="Alpha-L-rhamnosidase C-terminal" evidence="3">
    <location>
        <begin position="754"/>
        <end position="820"/>
    </location>
</feature>
<organism evidence="4 5">
    <name type="scientific">Paraphaeosphaeria sporulosa</name>
    <dbReference type="NCBI Taxonomy" id="1460663"/>
    <lineage>
        <taxon>Eukaryota</taxon>
        <taxon>Fungi</taxon>
        <taxon>Dikarya</taxon>
        <taxon>Ascomycota</taxon>
        <taxon>Pezizomycotina</taxon>
        <taxon>Dothideomycetes</taxon>
        <taxon>Pleosporomycetidae</taxon>
        <taxon>Pleosporales</taxon>
        <taxon>Massarineae</taxon>
        <taxon>Didymosphaeriaceae</taxon>
        <taxon>Paraphaeosphaeria</taxon>
    </lineage>
</organism>
<evidence type="ECO:0000259" key="2">
    <source>
        <dbReference type="Pfam" id="PF17389"/>
    </source>
</evidence>
<dbReference type="RefSeq" id="XP_018030372.1">
    <property type="nucleotide sequence ID" value="XM_018183358.1"/>
</dbReference>
<dbReference type="SUPFAM" id="SSF48208">
    <property type="entry name" value="Six-hairpin glycosidases"/>
    <property type="match status" value="1"/>
</dbReference>
<evidence type="ECO:0000256" key="1">
    <source>
        <dbReference type="SAM" id="SignalP"/>
    </source>
</evidence>
<dbReference type="InterPro" id="IPR012341">
    <property type="entry name" value="6hp_glycosidase-like_sf"/>
</dbReference>
<dbReference type="InterPro" id="IPR035398">
    <property type="entry name" value="Bac_rhamnosid_C"/>
</dbReference>
<keyword evidence="4" id="KW-0378">Hydrolase</keyword>
<keyword evidence="4" id="KW-0326">Glycosidase</keyword>
<protein>
    <submittedName>
        <fullName evidence="4">Six-hairpin glycosidase</fullName>
    </submittedName>
</protein>
<dbReference type="AlphaFoldDB" id="A0A177BZY0"/>
<keyword evidence="1" id="KW-0732">Signal</keyword>
<accession>A0A177BZY0</accession>
<dbReference type="Proteomes" id="UP000077069">
    <property type="component" value="Unassembled WGS sequence"/>
</dbReference>
<dbReference type="GeneID" id="28766844"/>
<name>A0A177BZY0_9PLEO</name>
<dbReference type="Pfam" id="PF17389">
    <property type="entry name" value="Bac_rhamnosid6H"/>
    <property type="match status" value="1"/>
</dbReference>
<dbReference type="Gene3D" id="2.60.420.10">
    <property type="entry name" value="Maltose phosphorylase, domain 3"/>
    <property type="match status" value="1"/>
</dbReference>
<dbReference type="PANTHER" id="PTHR34987">
    <property type="entry name" value="C, PUTATIVE (AFU_ORTHOLOGUE AFUA_3G02880)-RELATED"/>
    <property type="match status" value="1"/>
</dbReference>
<evidence type="ECO:0000313" key="4">
    <source>
        <dbReference type="EMBL" id="OAG00007.1"/>
    </source>
</evidence>
<dbReference type="Gene3D" id="1.50.10.10">
    <property type="match status" value="1"/>
</dbReference>
<dbReference type="InterPro" id="IPR035396">
    <property type="entry name" value="Bac_rhamnosid6H"/>
</dbReference>
<evidence type="ECO:0000259" key="3">
    <source>
        <dbReference type="Pfam" id="PF17390"/>
    </source>
</evidence>
<dbReference type="GO" id="GO:0016798">
    <property type="term" value="F:hydrolase activity, acting on glycosyl bonds"/>
    <property type="evidence" value="ECO:0007669"/>
    <property type="project" value="UniProtKB-KW"/>
</dbReference>
<feature type="domain" description="Alpha-L-rhamnosidase six-hairpin glycosidase" evidence="2">
    <location>
        <begin position="412"/>
        <end position="610"/>
    </location>
</feature>
<dbReference type="OrthoDB" id="10036721at2759"/>
<feature type="signal peptide" evidence="1">
    <location>
        <begin position="1"/>
        <end position="21"/>
    </location>
</feature>
<gene>
    <name evidence="4" type="ORF">CC84DRAFT_1222339</name>
</gene>
<dbReference type="EMBL" id="KV441560">
    <property type="protein sequence ID" value="OAG00007.1"/>
    <property type="molecule type" value="Genomic_DNA"/>
</dbReference>
<sequence length="846" mass="90902">MPMSFRPLAVAQLLWSTLAHAIVSYGNVYPTRYFDNNAADPTFGSSYENSTSITLSSSQPVVTLDYGAEIAGFPFFVTTTNGTAAQIEVRYSESLVGLSHDNADGPWTFSNGLSNSFRVETFAIDDSGHVESFFVQGGQRWQSIRVLGKGTITLDRVGFRATSDHTDADKLPGYLETNNETYNKVFDLGGRVVQVACVDAGNAPSTWELTNAGALVRGQTTAQSAKGILLAPANYTLEFDTKIVRGGTGWRIASASQPFGPYFVLTSNYPDETTFTNTNKTLLPPNTLIVNSGWNIVNQTSLETPANKLFALNVSIEEGKWYRISTAIEVDGYRVLLDGEEIALVPLSQPDPAARFGSGSAYAGTWGFGGYQDHSTMFTNVSVTSDKGTRIYQSDLTSASTLVEYGVAPLEHSVCLDGAKRDRLVWIGDFYHTVRVVAQTTARWDHILGSIDLVLGFQVPSGIYAGFVPISPGMGTRPEYTEAYQGWQGLVDYQDLFLAGIGEYYRYTGDTAGLKKHWGKIKMLAEAKLAFVDPISGLVADTPEIKNPFNFLGPVNGSAVSGLFAFTLRRLAPLAVALGDAEAARKFNSTASKINDAINEHLWNPSLGTYSLGLDSPGNFSLTGVAWAILSGAANSSQIASSLLKLQELRFGPGYRTSSAEAESPEYQLAPNPSGFLLEALFQSYLNYGSDSATAASHLLGGLWGSMVNNDSYFSGASWEYVNPDGTPGLDLFTSLAHPWGAAPSYVLPEYLLGVRPTISGYKSFVVNPAVGFLGLTEAGGRVPTPFGPIKAGWTANGTHATIDVDVPEGTTGAFQVPPGWRIDRKSSAHAVKLVRGLNRIVLCSA</sequence>
<dbReference type="GO" id="GO:0005975">
    <property type="term" value="P:carbohydrate metabolic process"/>
    <property type="evidence" value="ECO:0007669"/>
    <property type="project" value="InterPro"/>
</dbReference>
<dbReference type="Pfam" id="PF17390">
    <property type="entry name" value="Bac_rhamnosid_C"/>
    <property type="match status" value="1"/>
</dbReference>
<dbReference type="PANTHER" id="PTHR34987:SF4">
    <property type="entry name" value="ALPHA-L-RHAMNOSIDASE C-TERMINAL DOMAIN-CONTAINING PROTEIN"/>
    <property type="match status" value="1"/>
</dbReference>
<feature type="chain" id="PRO_5008057512" evidence="1">
    <location>
        <begin position="22"/>
        <end position="846"/>
    </location>
</feature>
<reference evidence="4 5" key="1">
    <citation type="submission" date="2016-05" db="EMBL/GenBank/DDBJ databases">
        <title>Comparative analysis of secretome profiles of manganese(II)-oxidizing ascomycete fungi.</title>
        <authorList>
            <consortium name="DOE Joint Genome Institute"/>
            <person name="Zeiner C.A."/>
            <person name="Purvine S.O."/>
            <person name="Zink E.M."/>
            <person name="Wu S."/>
            <person name="Pasa-Tolic L."/>
            <person name="Chaput D.L."/>
            <person name="Haridas S."/>
            <person name="Grigoriev I.V."/>
            <person name="Santelli C.M."/>
            <person name="Hansel C.M."/>
        </authorList>
    </citation>
    <scope>NUCLEOTIDE SEQUENCE [LARGE SCALE GENOMIC DNA]</scope>
    <source>
        <strain evidence="4 5">AP3s5-JAC2a</strain>
    </source>
</reference>
<keyword evidence="5" id="KW-1185">Reference proteome</keyword>
<dbReference type="InterPro" id="IPR008928">
    <property type="entry name" value="6-hairpin_glycosidase_sf"/>
</dbReference>
<evidence type="ECO:0000313" key="5">
    <source>
        <dbReference type="Proteomes" id="UP000077069"/>
    </source>
</evidence>